<feature type="domain" description="ABC transporter" evidence="4">
    <location>
        <begin position="2"/>
        <end position="233"/>
    </location>
</feature>
<evidence type="ECO:0000256" key="1">
    <source>
        <dbReference type="ARBA" id="ARBA00022448"/>
    </source>
</evidence>
<dbReference type="OrthoDB" id="9808363at2"/>
<dbReference type="PANTHER" id="PTHR42939">
    <property type="entry name" value="ABC TRANSPORTER ATP-BINDING PROTEIN ALBC-RELATED"/>
    <property type="match status" value="1"/>
</dbReference>
<dbReference type="KEGG" id="gba:J421_3879"/>
<name>W0RKX1_9BACT</name>
<dbReference type="AlphaFoldDB" id="W0RKX1"/>
<protein>
    <submittedName>
        <fullName evidence="5">ABC transporter related protein</fullName>
    </submittedName>
</protein>
<dbReference type="PROSITE" id="PS00211">
    <property type="entry name" value="ABC_TRANSPORTER_1"/>
    <property type="match status" value="1"/>
</dbReference>
<proteinExistence type="predicted"/>
<dbReference type="InterPro" id="IPR017871">
    <property type="entry name" value="ABC_transporter-like_CS"/>
</dbReference>
<keyword evidence="3" id="KW-0067">ATP-binding</keyword>
<dbReference type="SMART" id="SM00382">
    <property type="entry name" value="AAA"/>
    <property type="match status" value="1"/>
</dbReference>
<organism evidence="5 6">
    <name type="scientific">Gemmatirosa kalamazoonensis</name>
    <dbReference type="NCBI Taxonomy" id="861299"/>
    <lineage>
        <taxon>Bacteria</taxon>
        <taxon>Pseudomonadati</taxon>
        <taxon>Gemmatimonadota</taxon>
        <taxon>Gemmatimonadia</taxon>
        <taxon>Gemmatimonadales</taxon>
        <taxon>Gemmatimonadaceae</taxon>
        <taxon>Gemmatirosa</taxon>
    </lineage>
</organism>
<dbReference type="Gene3D" id="3.40.50.300">
    <property type="entry name" value="P-loop containing nucleotide triphosphate hydrolases"/>
    <property type="match status" value="1"/>
</dbReference>
<keyword evidence="2" id="KW-0547">Nucleotide-binding</keyword>
<evidence type="ECO:0000259" key="4">
    <source>
        <dbReference type="PROSITE" id="PS50893"/>
    </source>
</evidence>
<dbReference type="RefSeq" id="WP_025412865.1">
    <property type="nucleotide sequence ID" value="NZ_CP007128.1"/>
</dbReference>
<dbReference type="Pfam" id="PF00005">
    <property type="entry name" value="ABC_tran"/>
    <property type="match status" value="1"/>
</dbReference>
<keyword evidence="6" id="KW-1185">Reference proteome</keyword>
<gene>
    <name evidence="5" type="ORF">J421_3879</name>
</gene>
<dbReference type="Proteomes" id="UP000019151">
    <property type="component" value="Chromosome"/>
</dbReference>
<evidence type="ECO:0000256" key="3">
    <source>
        <dbReference type="ARBA" id="ARBA00022840"/>
    </source>
</evidence>
<dbReference type="InterPro" id="IPR003439">
    <property type="entry name" value="ABC_transporter-like_ATP-bd"/>
</dbReference>
<dbReference type="HOGENOM" id="CLU_000604_1_2_0"/>
<evidence type="ECO:0000313" key="6">
    <source>
        <dbReference type="Proteomes" id="UP000019151"/>
    </source>
</evidence>
<dbReference type="CDD" id="cd03230">
    <property type="entry name" value="ABC_DR_subfamily_A"/>
    <property type="match status" value="1"/>
</dbReference>
<dbReference type="STRING" id="861299.J421_3879"/>
<dbReference type="eggNOG" id="COG1131">
    <property type="taxonomic scope" value="Bacteria"/>
</dbReference>
<dbReference type="GO" id="GO:0016887">
    <property type="term" value="F:ATP hydrolysis activity"/>
    <property type="evidence" value="ECO:0007669"/>
    <property type="project" value="InterPro"/>
</dbReference>
<dbReference type="InterPro" id="IPR003593">
    <property type="entry name" value="AAA+_ATPase"/>
</dbReference>
<sequence length="241" mass="25447">MLRAVALRKRFPPDTRALDNVTFDVADGEVCTLVGHNGAGKTTTMNCFLDFVRPDAGHAEVDGTVVARAPIDARRRLAFLGEQVAVYPALTGRENVLFFVRLAGRVRLSRAEAGDALARFGVPDAAVDRAVATYSKGMRQKVGLAIAAAAGVRNLILDEPTSGLDPAAARDLVALLRRLAHDGCAVLASSHDLARSAAVTDVAVCLARGRVVGTVRRPGDGVSLDAWYAARYDVLDAETAA</sequence>
<dbReference type="GO" id="GO:0005524">
    <property type="term" value="F:ATP binding"/>
    <property type="evidence" value="ECO:0007669"/>
    <property type="project" value="UniProtKB-KW"/>
</dbReference>
<accession>W0RKX1</accession>
<dbReference type="InterPro" id="IPR051782">
    <property type="entry name" value="ABC_Transporter_VariousFunc"/>
</dbReference>
<dbReference type="SUPFAM" id="SSF52540">
    <property type="entry name" value="P-loop containing nucleoside triphosphate hydrolases"/>
    <property type="match status" value="1"/>
</dbReference>
<dbReference type="InParanoid" id="W0RKX1"/>
<dbReference type="EMBL" id="CP007128">
    <property type="protein sequence ID" value="AHG91416.1"/>
    <property type="molecule type" value="Genomic_DNA"/>
</dbReference>
<reference evidence="5 6" key="1">
    <citation type="journal article" date="2014" name="Genome Announc.">
        <title>Genome Sequence and Methylome of Soil Bacterium Gemmatirosa kalamazoonensis KBS708T, a Member of the Rarely Cultivated Gemmatimonadetes Phylum.</title>
        <authorList>
            <person name="Debruyn J.M."/>
            <person name="Radosevich M."/>
            <person name="Wommack K.E."/>
            <person name="Polson S.W."/>
            <person name="Hauser L.J."/>
            <person name="Fawaz M.N."/>
            <person name="Korlach J."/>
            <person name="Tsai Y.C."/>
        </authorList>
    </citation>
    <scope>NUCLEOTIDE SEQUENCE [LARGE SCALE GENOMIC DNA]</scope>
    <source>
        <strain evidence="5 6">KBS708</strain>
    </source>
</reference>
<dbReference type="PANTHER" id="PTHR42939:SF1">
    <property type="entry name" value="ABC TRANSPORTER ATP-BINDING PROTEIN ALBC-RELATED"/>
    <property type="match status" value="1"/>
</dbReference>
<evidence type="ECO:0000256" key="2">
    <source>
        <dbReference type="ARBA" id="ARBA00022741"/>
    </source>
</evidence>
<keyword evidence="1" id="KW-0813">Transport</keyword>
<dbReference type="PROSITE" id="PS50893">
    <property type="entry name" value="ABC_TRANSPORTER_2"/>
    <property type="match status" value="1"/>
</dbReference>
<evidence type="ECO:0000313" key="5">
    <source>
        <dbReference type="EMBL" id="AHG91416.1"/>
    </source>
</evidence>
<dbReference type="InterPro" id="IPR027417">
    <property type="entry name" value="P-loop_NTPase"/>
</dbReference>